<organism evidence="1 2">
    <name type="scientific">Dreissena polymorpha</name>
    <name type="common">Zebra mussel</name>
    <name type="synonym">Mytilus polymorpha</name>
    <dbReference type="NCBI Taxonomy" id="45954"/>
    <lineage>
        <taxon>Eukaryota</taxon>
        <taxon>Metazoa</taxon>
        <taxon>Spiralia</taxon>
        <taxon>Lophotrochozoa</taxon>
        <taxon>Mollusca</taxon>
        <taxon>Bivalvia</taxon>
        <taxon>Autobranchia</taxon>
        <taxon>Heteroconchia</taxon>
        <taxon>Euheterodonta</taxon>
        <taxon>Imparidentia</taxon>
        <taxon>Neoheterodontei</taxon>
        <taxon>Myida</taxon>
        <taxon>Dreissenoidea</taxon>
        <taxon>Dreissenidae</taxon>
        <taxon>Dreissena</taxon>
    </lineage>
</organism>
<reference evidence="1" key="1">
    <citation type="journal article" date="2019" name="bioRxiv">
        <title>The Genome of the Zebra Mussel, Dreissena polymorpha: A Resource for Invasive Species Research.</title>
        <authorList>
            <person name="McCartney M.A."/>
            <person name="Auch B."/>
            <person name="Kono T."/>
            <person name="Mallez S."/>
            <person name="Zhang Y."/>
            <person name="Obille A."/>
            <person name="Becker A."/>
            <person name="Abrahante J.E."/>
            <person name="Garbe J."/>
            <person name="Badalamenti J.P."/>
            <person name="Herman A."/>
            <person name="Mangelson H."/>
            <person name="Liachko I."/>
            <person name="Sullivan S."/>
            <person name="Sone E.D."/>
            <person name="Koren S."/>
            <person name="Silverstein K.A.T."/>
            <person name="Beckman K.B."/>
            <person name="Gohl D.M."/>
        </authorList>
    </citation>
    <scope>NUCLEOTIDE SEQUENCE</scope>
    <source>
        <strain evidence="1">Duluth1</strain>
        <tissue evidence="1">Whole animal</tissue>
    </source>
</reference>
<dbReference type="EMBL" id="JAIWYP010000005">
    <property type="protein sequence ID" value="KAH3823228.1"/>
    <property type="molecule type" value="Genomic_DNA"/>
</dbReference>
<accession>A0A9D4GWR1</accession>
<evidence type="ECO:0000313" key="2">
    <source>
        <dbReference type="Proteomes" id="UP000828390"/>
    </source>
</evidence>
<dbReference type="AlphaFoldDB" id="A0A9D4GWR1"/>
<keyword evidence="2" id="KW-1185">Reference proteome</keyword>
<proteinExistence type="predicted"/>
<protein>
    <submittedName>
        <fullName evidence="1">Uncharacterized protein</fullName>
    </submittedName>
</protein>
<name>A0A9D4GWR1_DREPO</name>
<reference evidence="1" key="2">
    <citation type="submission" date="2020-11" db="EMBL/GenBank/DDBJ databases">
        <authorList>
            <person name="McCartney M.A."/>
            <person name="Auch B."/>
            <person name="Kono T."/>
            <person name="Mallez S."/>
            <person name="Becker A."/>
            <person name="Gohl D.M."/>
            <person name="Silverstein K.A.T."/>
            <person name="Koren S."/>
            <person name="Bechman K.B."/>
            <person name="Herman A."/>
            <person name="Abrahante J.E."/>
            <person name="Garbe J."/>
        </authorList>
    </citation>
    <scope>NUCLEOTIDE SEQUENCE</scope>
    <source>
        <strain evidence="1">Duluth1</strain>
        <tissue evidence="1">Whole animal</tissue>
    </source>
</reference>
<comment type="caution">
    <text evidence="1">The sequence shown here is derived from an EMBL/GenBank/DDBJ whole genome shotgun (WGS) entry which is preliminary data.</text>
</comment>
<evidence type="ECO:0000313" key="1">
    <source>
        <dbReference type="EMBL" id="KAH3823228.1"/>
    </source>
</evidence>
<sequence>MLPTIAKTSSSLWPGRGLLSPPSLTENYKAHGEFMSHLQDKCLFVETCPTLSYRWTERARRFLC</sequence>
<gene>
    <name evidence="1" type="ORF">DPMN_125027</name>
</gene>
<dbReference type="Proteomes" id="UP000828390">
    <property type="component" value="Unassembled WGS sequence"/>
</dbReference>